<dbReference type="Gene3D" id="3.40.50.300">
    <property type="entry name" value="P-loop containing nucleotide triphosphate hydrolases"/>
    <property type="match status" value="1"/>
</dbReference>
<dbReference type="RefSeq" id="XP_056547243.1">
    <property type="nucleotide sequence ID" value="XM_056683637.1"/>
</dbReference>
<proteinExistence type="predicted"/>
<dbReference type="GeneID" id="81422813"/>
<keyword evidence="1" id="KW-1133">Transmembrane helix</keyword>
<organism evidence="2 3">
    <name type="scientific">Penicillium canariense</name>
    <dbReference type="NCBI Taxonomy" id="189055"/>
    <lineage>
        <taxon>Eukaryota</taxon>
        <taxon>Fungi</taxon>
        <taxon>Dikarya</taxon>
        <taxon>Ascomycota</taxon>
        <taxon>Pezizomycotina</taxon>
        <taxon>Eurotiomycetes</taxon>
        <taxon>Eurotiomycetidae</taxon>
        <taxon>Eurotiales</taxon>
        <taxon>Aspergillaceae</taxon>
        <taxon>Penicillium</taxon>
    </lineage>
</organism>
<name>A0A9W9IEB1_9EURO</name>
<dbReference type="PANTHER" id="PTHR36978:SF4">
    <property type="entry name" value="P-LOOP CONTAINING NUCLEOSIDE TRIPHOSPHATE HYDROLASE PROTEIN"/>
    <property type="match status" value="1"/>
</dbReference>
<dbReference type="AlphaFoldDB" id="A0A9W9IEB1"/>
<dbReference type="Proteomes" id="UP001149163">
    <property type="component" value="Unassembled WGS sequence"/>
</dbReference>
<reference evidence="2" key="2">
    <citation type="journal article" date="2023" name="IMA Fungus">
        <title>Comparative genomic study of the Penicillium genus elucidates a diverse pangenome and 15 lateral gene transfer events.</title>
        <authorList>
            <person name="Petersen C."/>
            <person name="Sorensen T."/>
            <person name="Nielsen M.R."/>
            <person name="Sondergaard T.E."/>
            <person name="Sorensen J.L."/>
            <person name="Fitzpatrick D.A."/>
            <person name="Frisvad J.C."/>
            <person name="Nielsen K.L."/>
        </authorList>
    </citation>
    <scope>NUCLEOTIDE SEQUENCE</scope>
    <source>
        <strain evidence="2">IBT 26290</strain>
    </source>
</reference>
<dbReference type="EMBL" id="JAPQKN010000001">
    <property type="protein sequence ID" value="KAJ5175635.1"/>
    <property type="molecule type" value="Genomic_DNA"/>
</dbReference>
<protein>
    <recommendedName>
        <fullName evidence="4">NAD dependent epimerase/dehydratase</fullName>
    </recommendedName>
</protein>
<accession>A0A9W9IEB1</accession>
<dbReference type="SUPFAM" id="SSF52540">
    <property type="entry name" value="P-loop containing nucleoside triphosphate hydrolases"/>
    <property type="match status" value="1"/>
</dbReference>
<dbReference type="InterPro" id="IPR027417">
    <property type="entry name" value="P-loop_NTPase"/>
</dbReference>
<dbReference type="Pfam" id="PF17784">
    <property type="entry name" value="Sulfotransfer_4"/>
    <property type="match status" value="1"/>
</dbReference>
<sequence length="286" mass="33241">MGVFINAFLRNRNSTDIDRRYCAREVPMKVIMLGFPRTGTASLTSALRVLGYHHAYHGRDALTFNPRDCELWWKALQAKYNGKGKEFGRKEFDQLLGHCQAVSDIPAICFAEELIAAYPNAKVILTVREVGEWQESVRKSIIQVIQDPFLYPMIFLDHLLFMPWRWVRPTILKSRNVLWGDDFDKNGRKAFEEHYQKIQSMVPAERLLLYHVKEGWEPLCKFLGQPIPSTSMINVNDTKEFNQRVLAKKVYHCTQYIVRIVEIAAYASLFTFLWAVLQGGKPLPWQ</sequence>
<keyword evidence="3" id="KW-1185">Reference proteome</keyword>
<keyword evidence="1" id="KW-0812">Transmembrane</keyword>
<evidence type="ECO:0000256" key="1">
    <source>
        <dbReference type="SAM" id="Phobius"/>
    </source>
</evidence>
<keyword evidence="1" id="KW-0472">Membrane</keyword>
<reference evidence="2" key="1">
    <citation type="submission" date="2022-11" db="EMBL/GenBank/DDBJ databases">
        <authorList>
            <person name="Petersen C."/>
        </authorList>
    </citation>
    <scope>NUCLEOTIDE SEQUENCE</scope>
    <source>
        <strain evidence="2">IBT 26290</strain>
    </source>
</reference>
<evidence type="ECO:0000313" key="3">
    <source>
        <dbReference type="Proteomes" id="UP001149163"/>
    </source>
</evidence>
<evidence type="ECO:0008006" key="4">
    <source>
        <dbReference type="Google" id="ProtNLM"/>
    </source>
</evidence>
<evidence type="ECO:0000313" key="2">
    <source>
        <dbReference type="EMBL" id="KAJ5175635.1"/>
    </source>
</evidence>
<gene>
    <name evidence="2" type="ORF">N7482_001512</name>
</gene>
<dbReference type="OrthoDB" id="408152at2759"/>
<feature type="transmembrane region" description="Helical" evidence="1">
    <location>
        <begin position="256"/>
        <end position="277"/>
    </location>
</feature>
<comment type="caution">
    <text evidence="2">The sequence shown here is derived from an EMBL/GenBank/DDBJ whole genome shotgun (WGS) entry which is preliminary data.</text>
</comment>
<dbReference type="InterPro" id="IPR040632">
    <property type="entry name" value="Sulfotransfer_4"/>
</dbReference>
<dbReference type="PANTHER" id="PTHR36978">
    <property type="entry name" value="P-LOOP CONTAINING NUCLEOTIDE TRIPHOSPHATE HYDROLASE"/>
    <property type="match status" value="1"/>
</dbReference>